<evidence type="ECO:0000256" key="1">
    <source>
        <dbReference type="ARBA" id="ARBA00022576"/>
    </source>
</evidence>
<gene>
    <name evidence="3" type="ORF">MKW98_023008</name>
</gene>
<keyword evidence="2" id="KW-0808">Transferase</keyword>
<dbReference type="EMBL" id="JAJJMB010003726">
    <property type="protein sequence ID" value="KAI3945734.1"/>
    <property type="molecule type" value="Genomic_DNA"/>
</dbReference>
<dbReference type="Gene3D" id="3.40.640.10">
    <property type="entry name" value="Type I PLP-dependent aspartate aminotransferase-like (Major domain)"/>
    <property type="match status" value="1"/>
</dbReference>
<name>A0AAD4TA23_9MAGN</name>
<dbReference type="PANTHER" id="PTHR42684">
    <property type="entry name" value="ADENOSYLMETHIONINE-8-AMINO-7-OXONONANOATE AMINOTRANSFERASE"/>
    <property type="match status" value="1"/>
</dbReference>
<dbReference type="Pfam" id="PF00202">
    <property type="entry name" value="Aminotran_3"/>
    <property type="match status" value="1"/>
</dbReference>
<dbReference type="InterPro" id="IPR005814">
    <property type="entry name" value="Aminotrans_3"/>
</dbReference>
<evidence type="ECO:0000256" key="2">
    <source>
        <dbReference type="ARBA" id="ARBA00022679"/>
    </source>
</evidence>
<dbReference type="SUPFAM" id="SSF53383">
    <property type="entry name" value="PLP-dependent transferases"/>
    <property type="match status" value="1"/>
</dbReference>
<dbReference type="PANTHER" id="PTHR42684:SF3">
    <property type="entry name" value="ADENOSYLMETHIONINE-8-AMINO-7-OXONONANOATE AMINOTRANSFERASE"/>
    <property type="match status" value="1"/>
</dbReference>
<proteinExistence type="predicted"/>
<keyword evidence="1" id="KW-0032">Aminotransferase</keyword>
<evidence type="ECO:0000313" key="3">
    <source>
        <dbReference type="EMBL" id="KAI3945734.1"/>
    </source>
</evidence>
<comment type="caution">
    <text evidence="3">The sequence shown here is derived from an EMBL/GenBank/DDBJ whole genome shotgun (WGS) entry which is preliminary data.</text>
</comment>
<dbReference type="GO" id="GO:0009448">
    <property type="term" value="P:gamma-aminobutyric acid metabolic process"/>
    <property type="evidence" value="ECO:0007669"/>
    <property type="project" value="TreeGrafter"/>
</dbReference>
<organism evidence="3 4">
    <name type="scientific">Papaver atlanticum</name>
    <dbReference type="NCBI Taxonomy" id="357466"/>
    <lineage>
        <taxon>Eukaryota</taxon>
        <taxon>Viridiplantae</taxon>
        <taxon>Streptophyta</taxon>
        <taxon>Embryophyta</taxon>
        <taxon>Tracheophyta</taxon>
        <taxon>Spermatophyta</taxon>
        <taxon>Magnoliopsida</taxon>
        <taxon>Ranunculales</taxon>
        <taxon>Papaveraceae</taxon>
        <taxon>Papaveroideae</taxon>
        <taxon>Papaver</taxon>
    </lineage>
</organism>
<dbReference type="InterPro" id="IPR015424">
    <property type="entry name" value="PyrdxlP-dep_Trfase"/>
</dbReference>
<dbReference type="AlphaFoldDB" id="A0AAD4TA23"/>
<dbReference type="InterPro" id="IPR015421">
    <property type="entry name" value="PyrdxlP-dep_Trfase_major"/>
</dbReference>
<accession>A0AAD4TA23</accession>
<dbReference type="GO" id="GO:0030170">
    <property type="term" value="F:pyridoxal phosphate binding"/>
    <property type="evidence" value="ECO:0007669"/>
    <property type="project" value="InterPro"/>
</dbReference>
<sequence length="78" mass="8562">MHLQGPIKINPEQVICAFGRLGTMLGCDKYGIKPNLVCIAKALSSGYLPIAAVIELIRTCIGVNSTFKYFCIILELYL</sequence>
<dbReference type="Proteomes" id="UP001202328">
    <property type="component" value="Unassembled WGS sequence"/>
</dbReference>
<reference evidence="3" key="1">
    <citation type="submission" date="2022-04" db="EMBL/GenBank/DDBJ databases">
        <title>A functionally conserved STORR gene fusion in Papaver species that diverged 16.8 million years ago.</title>
        <authorList>
            <person name="Catania T."/>
        </authorList>
    </citation>
    <scope>NUCLEOTIDE SEQUENCE</scope>
    <source>
        <strain evidence="3">S-188037</strain>
    </source>
</reference>
<dbReference type="GO" id="GO:0004015">
    <property type="term" value="F:adenosylmethionine-8-amino-7-oxononanoate transaminase activity"/>
    <property type="evidence" value="ECO:0007669"/>
    <property type="project" value="TreeGrafter"/>
</dbReference>
<keyword evidence="4" id="KW-1185">Reference proteome</keyword>
<evidence type="ECO:0000313" key="4">
    <source>
        <dbReference type="Proteomes" id="UP001202328"/>
    </source>
</evidence>
<dbReference type="GO" id="GO:0009102">
    <property type="term" value="P:biotin biosynthetic process"/>
    <property type="evidence" value="ECO:0007669"/>
    <property type="project" value="TreeGrafter"/>
</dbReference>
<protein>
    <submittedName>
        <fullName evidence="3">Uncharacterized protein</fullName>
    </submittedName>
</protein>